<name>A0AAV5SJ26_9BILA</name>
<gene>
    <name evidence="5" type="ORF">PENTCL1PPCAC_5248</name>
</gene>
<proteinExistence type="inferred from homology"/>
<feature type="domain" description="Tryptophan synthase beta chain-like PALP" evidence="4">
    <location>
        <begin position="1"/>
        <end position="95"/>
    </location>
</feature>
<comment type="caution">
    <text evidence="5">The sequence shown here is derived from an EMBL/GenBank/DDBJ whole genome shotgun (WGS) entry which is preliminary data.</text>
</comment>
<protein>
    <recommendedName>
        <fullName evidence="4">Tryptophan synthase beta chain-like PALP domain-containing protein</fullName>
    </recommendedName>
</protein>
<dbReference type="PANTHER" id="PTHR10314">
    <property type="entry name" value="CYSTATHIONINE BETA-SYNTHASE"/>
    <property type="match status" value="1"/>
</dbReference>
<evidence type="ECO:0000256" key="3">
    <source>
        <dbReference type="ARBA" id="ARBA00023192"/>
    </source>
</evidence>
<evidence type="ECO:0000256" key="1">
    <source>
        <dbReference type="ARBA" id="ARBA00007103"/>
    </source>
</evidence>
<evidence type="ECO:0000313" key="5">
    <source>
        <dbReference type="EMBL" id="GMS83073.1"/>
    </source>
</evidence>
<keyword evidence="3" id="KW-0028">Amino-acid biosynthesis</keyword>
<dbReference type="AlphaFoldDB" id="A0AAV5SJ26"/>
<reference evidence="5" key="1">
    <citation type="submission" date="2023-10" db="EMBL/GenBank/DDBJ databases">
        <title>Genome assembly of Pristionchus species.</title>
        <authorList>
            <person name="Yoshida K."/>
            <person name="Sommer R.J."/>
        </authorList>
    </citation>
    <scope>NUCLEOTIDE SEQUENCE</scope>
    <source>
        <strain evidence="5">RS0144</strain>
    </source>
</reference>
<dbReference type="Pfam" id="PF00291">
    <property type="entry name" value="PALP"/>
    <property type="match status" value="1"/>
</dbReference>
<dbReference type="Proteomes" id="UP001432027">
    <property type="component" value="Unassembled WGS sequence"/>
</dbReference>
<dbReference type="FunFam" id="3.40.50.1100:FF:000130">
    <property type="entry name" value="Cysteine synthase"/>
    <property type="match status" value="1"/>
</dbReference>
<feature type="non-terminal residue" evidence="5">
    <location>
        <position position="1"/>
    </location>
</feature>
<evidence type="ECO:0000313" key="6">
    <source>
        <dbReference type="Proteomes" id="UP001432027"/>
    </source>
</evidence>
<sequence length="103" mass="11067">TCSVKDRAASAMIDDAEKKGLITPGKTVLVEVTSGNMGIALASYARIKGYKLVLLMPAHYSLERRSLILALGAELILTGPEVKGIMMADRAKGLADSHPDFHW</sequence>
<keyword evidence="3" id="KW-0198">Cysteine biosynthesis</keyword>
<evidence type="ECO:0000256" key="2">
    <source>
        <dbReference type="ARBA" id="ARBA00022679"/>
    </source>
</evidence>
<dbReference type="InterPro" id="IPR050214">
    <property type="entry name" value="Cys_Synth/Cystath_Beta-Synth"/>
</dbReference>
<dbReference type="EMBL" id="BTSX01000002">
    <property type="protein sequence ID" value="GMS83073.1"/>
    <property type="molecule type" value="Genomic_DNA"/>
</dbReference>
<keyword evidence="2" id="KW-0808">Transferase</keyword>
<dbReference type="InterPro" id="IPR036052">
    <property type="entry name" value="TrpB-like_PALP_sf"/>
</dbReference>
<keyword evidence="6" id="KW-1185">Reference proteome</keyword>
<dbReference type="SUPFAM" id="SSF53686">
    <property type="entry name" value="Tryptophan synthase beta subunit-like PLP-dependent enzymes"/>
    <property type="match status" value="1"/>
</dbReference>
<accession>A0AAV5SJ26</accession>
<dbReference type="InterPro" id="IPR001926">
    <property type="entry name" value="TrpB-like_PALP"/>
</dbReference>
<organism evidence="5 6">
    <name type="scientific">Pristionchus entomophagus</name>
    <dbReference type="NCBI Taxonomy" id="358040"/>
    <lineage>
        <taxon>Eukaryota</taxon>
        <taxon>Metazoa</taxon>
        <taxon>Ecdysozoa</taxon>
        <taxon>Nematoda</taxon>
        <taxon>Chromadorea</taxon>
        <taxon>Rhabditida</taxon>
        <taxon>Rhabditina</taxon>
        <taxon>Diplogasteromorpha</taxon>
        <taxon>Diplogasteroidea</taxon>
        <taxon>Neodiplogasteridae</taxon>
        <taxon>Pristionchus</taxon>
    </lineage>
</organism>
<dbReference type="Gene3D" id="3.40.50.1100">
    <property type="match status" value="1"/>
</dbReference>
<evidence type="ECO:0000259" key="4">
    <source>
        <dbReference type="Pfam" id="PF00291"/>
    </source>
</evidence>
<dbReference type="GO" id="GO:0016740">
    <property type="term" value="F:transferase activity"/>
    <property type="evidence" value="ECO:0007669"/>
    <property type="project" value="UniProtKB-KW"/>
</dbReference>
<comment type="similarity">
    <text evidence="1">Belongs to the cysteine synthase/cystathionine beta-synthase family.</text>
</comment>
<dbReference type="GO" id="GO:0019344">
    <property type="term" value="P:cysteine biosynthetic process"/>
    <property type="evidence" value="ECO:0007669"/>
    <property type="project" value="UniProtKB-KW"/>
</dbReference>
<feature type="non-terminal residue" evidence="5">
    <location>
        <position position="103"/>
    </location>
</feature>